<dbReference type="KEGG" id="tpaf:A3L08_02280"/>
<organism evidence="1 2">
    <name type="scientific">Thermococcus pacificus</name>
    <dbReference type="NCBI Taxonomy" id="71998"/>
    <lineage>
        <taxon>Archaea</taxon>
        <taxon>Methanobacteriati</taxon>
        <taxon>Methanobacteriota</taxon>
        <taxon>Thermococci</taxon>
        <taxon>Thermococcales</taxon>
        <taxon>Thermococcaceae</taxon>
        <taxon>Thermococcus</taxon>
    </lineage>
</organism>
<dbReference type="OrthoDB" id="103620at2157"/>
<dbReference type="GeneID" id="33315061"/>
<sequence length="247" mass="28396">MEVLSTGIPVLDEALGGGLLEDSNLLIIYDTYSNGWTLAFEVLRNRIREGDFGVIIDSVLPLTPLKMELGMLNFDVEKEGRAGNLAILDIFSSFHKLSYDEDYVYTDSTLDSETFLPKYLHLYRRVLKERIHERRPIGIDVTVDGLAFLLGEESTIKLFQSLMALKERAKMEEKRKRPINIFLLNRGRASDKLVSWISLYSQYVIEFCSSADSIKEKMVIRKSTLPEFKPREGGYRFRIENGRVIIE</sequence>
<evidence type="ECO:0008006" key="3">
    <source>
        <dbReference type="Google" id="ProtNLM"/>
    </source>
</evidence>
<dbReference type="AlphaFoldDB" id="A0A218P633"/>
<accession>A0A218P633</accession>
<protein>
    <recommendedName>
        <fullName evidence="3">KaiC-like domain-containing protein</fullName>
    </recommendedName>
</protein>
<dbReference type="Gene3D" id="3.40.50.300">
    <property type="entry name" value="P-loop containing nucleotide triphosphate hydrolases"/>
    <property type="match status" value="1"/>
</dbReference>
<gene>
    <name evidence="1" type="ORF">A3L08_02280</name>
</gene>
<dbReference type="InterPro" id="IPR027417">
    <property type="entry name" value="P-loop_NTPase"/>
</dbReference>
<evidence type="ECO:0000313" key="2">
    <source>
        <dbReference type="Proteomes" id="UP000197418"/>
    </source>
</evidence>
<evidence type="ECO:0000313" key="1">
    <source>
        <dbReference type="EMBL" id="ASJ06238.1"/>
    </source>
</evidence>
<proteinExistence type="predicted"/>
<dbReference type="Proteomes" id="UP000197418">
    <property type="component" value="Chromosome"/>
</dbReference>
<dbReference type="EMBL" id="CP015102">
    <property type="protein sequence ID" value="ASJ06238.1"/>
    <property type="molecule type" value="Genomic_DNA"/>
</dbReference>
<reference evidence="1 2" key="1">
    <citation type="submission" date="2016-04" db="EMBL/GenBank/DDBJ databases">
        <title>Complete genome sequence of Thermococcus pacificus type strain P4.</title>
        <authorList>
            <person name="Oger P.M."/>
        </authorList>
    </citation>
    <scope>NUCLEOTIDE SEQUENCE [LARGE SCALE GENOMIC DNA]</scope>
    <source>
        <strain evidence="1 2">P-4</strain>
    </source>
</reference>
<dbReference type="RefSeq" id="WP_088853501.1">
    <property type="nucleotide sequence ID" value="NZ_CP015102.1"/>
</dbReference>
<name>A0A218P633_9EURY</name>
<keyword evidence="2" id="KW-1185">Reference proteome</keyword>